<dbReference type="EMBL" id="CBXV010000001">
    <property type="protein sequence ID" value="CDM64170.1"/>
    <property type="molecule type" value="Genomic_DNA"/>
</dbReference>
<dbReference type="CDD" id="cd01821">
    <property type="entry name" value="Rhamnogalacturan_acetylesterase_like"/>
    <property type="match status" value="1"/>
</dbReference>
<dbReference type="STRING" id="454194.PYK22_00162"/>
<dbReference type="OrthoDB" id="9807041at2"/>
<organism evidence="7 8">
    <name type="scientific">Pyrinomonas methylaliphatogenes</name>
    <dbReference type="NCBI Taxonomy" id="454194"/>
    <lineage>
        <taxon>Bacteria</taxon>
        <taxon>Pseudomonadati</taxon>
        <taxon>Acidobacteriota</taxon>
        <taxon>Blastocatellia</taxon>
        <taxon>Blastocatellales</taxon>
        <taxon>Pyrinomonadaceae</taxon>
        <taxon>Pyrinomonas</taxon>
    </lineage>
</organism>
<dbReference type="AlphaFoldDB" id="A0A0B6WVM0"/>
<feature type="chain" id="PRO_5002110315" evidence="4">
    <location>
        <begin position="19"/>
        <end position="428"/>
    </location>
</feature>
<dbReference type="Pfam" id="PF21254">
    <property type="entry name" value="AGA-YXIM_GBD"/>
    <property type="match status" value="1"/>
</dbReference>
<dbReference type="Pfam" id="PF13472">
    <property type="entry name" value="Lipase_GDSL_2"/>
    <property type="match status" value="1"/>
</dbReference>
<dbReference type="SUPFAM" id="SSF52266">
    <property type="entry name" value="SGNH hydrolase"/>
    <property type="match status" value="1"/>
</dbReference>
<sequence length="428" mass="47722" precursor="true">MRTILIAFIFLASTFAEARASTRPLHLKFDFGSGPVASGYTQVLPTTVYSKRRGYGFEPGAHISCLDRGGPDDLRRDLCTSDRPFFFSVALPEGNYRVKIILGDAREATATTVKAELRRLMLERVETAPGQFQTREFVVNVRTPHITGDGEVRLKEREKEIEAWAWDERLTLEFNGEHPAIAALEISRADVPTVFLLGDSTVCDQPLEPYSSWGQMLPRFFGPAIAIANHAESGESLRSSLAAHRLDKVLSAMKPGDYLLIQYGHNDEKEKGGGPFTTYKEALRLFVERARQRGGIPVLITPVHRRTFDATGKIINSHGDYPKAMRQVARELNVPLIDLNAMSEAFYEALGPERSKLAFKEGDNTHHNAYGAYELARAVIEGIRRSDLDLVRYLANDVRPFDPHHPDPPESFKLPASPTQLGPKPLGN</sequence>
<evidence type="ECO:0000256" key="3">
    <source>
        <dbReference type="SAM" id="MobiDB-lite"/>
    </source>
</evidence>
<evidence type="ECO:0000256" key="1">
    <source>
        <dbReference type="ARBA" id="ARBA00008668"/>
    </source>
</evidence>
<feature type="region of interest" description="Disordered" evidence="3">
    <location>
        <begin position="401"/>
        <end position="428"/>
    </location>
</feature>
<feature type="compositionally biased region" description="Basic and acidic residues" evidence="3">
    <location>
        <begin position="401"/>
        <end position="410"/>
    </location>
</feature>
<dbReference type="PANTHER" id="PTHR43695">
    <property type="entry name" value="PUTATIVE (AFU_ORTHOLOGUE AFUA_2G17250)-RELATED"/>
    <property type="match status" value="1"/>
</dbReference>
<dbReference type="InterPro" id="IPR013830">
    <property type="entry name" value="SGNH_hydro"/>
</dbReference>
<dbReference type="InterPro" id="IPR008979">
    <property type="entry name" value="Galactose-bd-like_sf"/>
</dbReference>
<evidence type="ECO:0000313" key="7">
    <source>
        <dbReference type="EMBL" id="CDM64170.1"/>
    </source>
</evidence>
<evidence type="ECO:0000313" key="8">
    <source>
        <dbReference type="Proteomes" id="UP000031518"/>
    </source>
</evidence>
<dbReference type="Gene3D" id="3.40.50.1110">
    <property type="entry name" value="SGNH hydrolase"/>
    <property type="match status" value="1"/>
</dbReference>
<feature type="signal peptide" evidence="4">
    <location>
        <begin position="1"/>
        <end position="18"/>
    </location>
</feature>
<dbReference type="InterPro" id="IPR049033">
    <property type="entry name" value="AGA-YXIM_GBD"/>
</dbReference>
<dbReference type="InterPro" id="IPR037459">
    <property type="entry name" value="RhgT-like"/>
</dbReference>
<dbReference type="SUPFAM" id="SSF49785">
    <property type="entry name" value="Galactose-binding domain-like"/>
    <property type="match status" value="1"/>
</dbReference>
<evidence type="ECO:0000256" key="2">
    <source>
        <dbReference type="ARBA" id="ARBA00022801"/>
    </source>
</evidence>
<evidence type="ECO:0000256" key="4">
    <source>
        <dbReference type="SAM" id="SignalP"/>
    </source>
</evidence>
<dbReference type="Gene3D" id="2.60.120.430">
    <property type="entry name" value="Galactose-binding lectin"/>
    <property type="match status" value="1"/>
</dbReference>
<keyword evidence="2" id="KW-0378">Hydrolase</keyword>
<comment type="similarity">
    <text evidence="1">Belongs to the 'GDSL' lipolytic enzyme family.</text>
</comment>
<gene>
    <name evidence="7" type="ORF">PYK22_00162</name>
</gene>
<feature type="domain" description="SGNH hydrolase-type esterase" evidence="5">
    <location>
        <begin position="196"/>
        <end position="371"/>
    </location>
</feature>
<dbReference type="GO" id="GO:0016788">
    <property type="term" value="F:hydrolase activity, acting on ester bonds"/>
    <property type="evidence" value="ECO:0007669"/>
    <property type="project" value="UniProtKB-ARBA"/>
</dbReference>
<reference evidence="7 8" key="1">
    <citation type="submission" date="2013-12" db="EMBL/GenBank/DDBJ databases">
        <authorList>
            <person name="Stott M."/>
        </authorList>
    </citation>
    <scope>NUCLEOTIDE SEQUENCE [LARGE SCALE GENOMIC DNA]</scope>
    <source>
        <strain evidence="7 8">K22</strain>
    </source>
</reference>
<dbReference type="PANTHER" id="PTHR43695:SF1">
    <property type="entry name" value="RHAMNOGALACTURONAN ACETYLESTERASE"/>
    <property type="match status" value="1"/>
</dbReference>
<name>A0A0B6WVM0_9BACT</name>
<accession>A0A0B6WVM0</accession>
<evidence type="ECO:0000259" key="6">
    <source>
        <dbReference type="Pfam" id="PF21254"/>
    </source>
</evidence>
<evidence type="ECO:0000259" key="5">
    <source>
        <dbReference type="Pfam" id="PF13472"/>
    </source>
</evidence>
<proteinExistence type="inferred from homology"/>
<reference evidence="7 8" key="2">
    <citation type="submission" date="2015-01" db="EMBL/GenBank/DDBJ databases">
        <title>Complete genome sequence of Pyrinomonas methylaliphatogenes type strain K22T.</title>
        <authorList>
            <person name="Lee K.C.Y."/>
            <person name="Power J.F."/>
            <person name="Dunfield P.F."/>
            <person name="Morgan X.C."/>
            <person name="Huttenhower C."/>
            <person name="Stott M.B."/>
        </authorList>
    </citation>
    <scope>NUCLEOTIDE SEQUENCE [LARGE SCALE GENOMIC DNA]</scope>
    <source>
        <strain evidence="7 8">K22</strain>
    </source>
</reference>
<keyword evidence="8" id="KW-1185">Reference proteome</keyword>
<protein>
    <submittedName>
        <fullName evidence="7">Lysophospholipase L1-like esterase</fullName>
    </submittedName>
</protein>
<dbReference type="InterPro" id="IPR036514">
    <property type="entry name" value="SGNH_hydro_sf"/>
</dbReference>
<keyword evidence="4" id="KW-0732">Signal</keyword>
<dbReference type="RefSeq" id="WP_041973200.1">
    <property type="nucleotide sequence ID" value="NZ_CBXV010000001.1"/>
</dbReference>
<feature type="domain" description="Beta-agarase/YXIM esterase-like galactose-binding" evidence="6">
    <location>
        <begin position="28"/>
        <end position="109"/>
    </location>
</feature>
<dbReference type="Proteomes" id="UP000031518">
    <property type="component" value="Unassembled WGS sequence"/>
</dbReference>